<sequence length="244" mass="26452">MFDDRLEALAALRDDGEAVVRRARQAARASGEPGSDSTGSMTVMLDDQGRVAVVTVASDWRSYLSDEQLGEAVIEAARDASMRRLTAWSEAYSEPAEPTPPPSRGDLPWELDSITSCPLTDGEREAALAALLTVVESIEQGLDEVSGKLRQTLRATHAGHSPHREVTVALTGGGDVTTVRFNRRWLRDAHEANLARQLTAAFRTAYEQVAAHGVQRLIADSPLGEAQRVMQDPFGFARRFGLAG</sequence>
<reference evidence="2" key="1">
    <citation type="submission" date="2020-11" db="EMBL/GenBank/DDBJ databases">
        <title>Isolation and identification of active actinomycetes.</title>
        <authorList>
            <person name="Sun X."/>
        </authorList>
    </citation>
    <scope>NUCLEOTIDE SEQUENCE</scope>
    <source>
        <strain evidence="2">NEAU-A11</strain>
    </source>
</reference>
<protein>
    <recommendedName>
        <fullName evidence="4">YbaB/EbfC DNA-binding family protein</fullName>
    </recommendedName>
</protein>
<comment type="caution">
    <text evidence="2">The sequence shown here is derived from an EMBL/GenBank/DDBJ whole genome shotgun (WGS) entry which is preliminary data.</text>
</comment>
<gene>
    <name evidence="2" type="ORF">I4J89_04740</name>
</gene>
<evidence type="ECO:0008006" key="4">
    <source>
        <dbReference type="Google" id="ProtNLM"/>
    </source>
</evidence>
<keyword evidence="3" id="KW-1185">Reference proteome</keyword>
<dbReference type="AlphaFoldDB" id="A0A931C9E6"/>
<name>A0A931C9E6_9ACTN</name>
<dbReference type="EMBL" id="JADQTO010000002">
    <property type="protein sequence ID" value="MBG0560770.1"/>
    <property type="molecule type" value="Genomic_DNA"/>
</dbReference>
<dbReference type="RefSeq" id="WP_196412567.1">
    <property type="nucleotide sequence ID" value="NZ_JADQTO010000002.1"/>
</dbReference>
<dbReference type="Proteomes" id="UP000598146">
    <property type="component" value="Unassembled WGS sequence"/>
</dbReference>
<evidence type="ECO:0000313" key="3">
    <source>
        <dbReference type="Proteomes" id="UP000598146"/>
    </source>
</evidence>
<dbReference type="InterPro" id="IPR036894">
    <property type="entry name" value="YbaB-like_sf"/>
</dbReference>
<accession>A0A931C9E6</accession>
<organism evidence="2 3">
    <name type="scientific">Actinoplanes aureus</name>
    <dbReference type="NCBI Taxonomy" id="2792083"/>
    <lineage>
        <taxon>Bacteria</taxon>
        <taxon>Bacillati</taxon>
        <taxon>Actinomycetota</taxon>
        <taxon>Actinomycetes</taxon>
        <taxon>Micromonosporales</taxon>
        <taxon>Micromonosporaceae</taxon>
        <taxon>Actinoplanes</taxon>
    </lineage>
</organism>
<proteinExistence type="predicted"/>
<evidence type="ECO:0000313" key="2">
    <source>
        <dbReference type="EMBL" id="MBG0560770.1"/>
    </source>
</evidence>
<feature type="region of interest" description="Disordered" evidence="1">
    <location>
        <begin position="23"/>
        <end position="42"/>
    </location>
</feature>
<evidence type="ECO:0000256" key="1">
    <source>
        <dbReference type="SAM" id="MobiDB-lite"/>
    </source>
</evidence>
<dbReference type="Gene3D" id="3.30.1310.10">
    <property type="entry name" value="Nucleoid-associated protein YbaB-like domain"/>
    <property type="match status" value="1"/>
</dbReference>